<keyword evidence="1" id="KW-0812">Transmembrane</keyword>
<evidence type="ECO:0000313" key="3">
    <source>
        <dbReference type="Proteomes" id="UP000557717"/>
    </source>
</evidence>
<reference evidence="2 3" key="1">
    <citation type="submission" date="2020-08" db="EMBL/GenBank/DDBJ databases">
        <title>Genomic Encyclopedia of Type Strains, Phase IV (KMG-IV): sequencing the most valuable type-strain genomes for metagenomic binning, comparative biology and taxonomic classification.</title>
        <authorList>
            <person name="Goeker M."/>
        </authorList>
    </citation>
    <scope>NUCLEOTIDE SEQUENCE [LARGE SCALE GENOMIC DNA]</scope>
    <source>
        <strain evidence="2 3">YC6886</strain>
    </source>
</reference>
<evidence type="ECO:0000256" key="1">
    <source>
        <dbReference type="SAM" id="Phobius"/>
    </source>
</evidence>
<dbReference type="EMBL" id="JACHFD010000023">
    <property type="protein sequence ID" value="MBB5353250.1"/>
    <property type="molecule type" value="Genomic_DNA"/>
</dbReference>
<keyword evidence="1" id="KW-1133">Transmembrane helix</keyword>
<keyword evidence="3" id="KW-1185">Reference proteome</keyword>
<dbReference type="AlphaFoldDB" id="A0A840VHD4"/>
<organism evidence="2 3">
    <name type="scientific">Haloferula luteola</name>
    <dbReference type="NCBI Taxonomy" id="595692"/>
    <lineage>
        <taxon>Bacteria</taxon>
        <taxon>Pseudomonadati</taxon>
        <taxon>Verrucomicrobiota</taxon>
        <taxon>Verrucomicrobiia</taxon>
        <taxon>Verrucomicrobiales</taxon>
        <taxon>Verrucomicrobiaceae</taxon>
        <taxon>Haloferula</taxon>
    </lineage>
</organism>
<sequence length="98" mass="10642">MISRWSKGVGIALRIYGAGIMTSLALLPLYFLPEHSAWPLSLLGVAYFIIVAPYAFYRGLGACGLAVRILDQGPVNSATKRKNEELRCEAEARSDKGA</sequence>
<gene>
    <name evidence="2" type="ORF">HNR46_003505</name>
</gene>
<protein>
    <submittedName>
        <fullName evidence="2">Uncharacterized protein</fullName>
    </submittedName>
</protein>
<proteinExistence type="predicted"/>
<feature type="transmembrane region" description="Helical" evidence="1">
    <location>
        <begin position="12"/>
        <end position="31"/>
    </location>
</feature>
<keyword evidence="1" id="KW-0472">Membrane</keyword>
<name>A0A840VHD4_9BACT</name>
<feature type="transmembrane region" description="Helical" evidence="1">
    <location>
        <begin position="37"/>
        <end position="57"/>
    </location>
</feature>
<comment type="caution">
    <text evidence="2">The sequence shown here is derived from an EMBL/GenBank/DDBJ whole genome shotgun (WGS) entry which is preliminary data.</text>
</comment>
<accession>A0A840VHD4</accession>
<dbReference type="Proteomes" id="UP000557717">
    <property type="component" value="Unassembled WGS sequence"/>
</dbReference>
<evidence type="ECO:0000313" key="2">
    <source>
        <dbReference type="EMBL" id="MBB5353250.1"/>
    </source>
</evidence>